<dbReference type="Proteomes" id="UP000662259">
    <property type="component" value="Unassembled WGS sequence"/>
</dbReference>
<reference evidence="3" key="1">
    <citation type="submission" date="2019-10" db="EMBL/GenBank/DDBJ databases">
        <title>Rhizobium leguminosarum symbiovar viciae collection.</title>
        <authorList>
            <person name="Boivin S."/>
            <person name="Lepetit M."/>
        </authorList>
    </citation>
    <scope>NUCLEOTIDE SEQUENCE</scope>
    <source>
        <strain evidence="3">L143</strain>
    </source>
</reference>
<sequence>MDRKKIEELRERVSCGAVLVDAGFALDARESSCRAVKFRRGGEIVIVTHGGAGWFDPLSDEKGDVFSLAVFLEKIPFKASIARVGRLAGVNLMPAPRRVGARPAVLSVGDTWERRPRLFRLSPAWRYLHDTRALPWQLLRRVAETGIVRQGPQGSAWFAHHDEAGTVSGWEERGPQWRGFSTGGSKTLFRLGGKAATRVCITEAAIDALSLAALEDIRPDTLYASTGGGWSPSTVRAIETIALKAMLVAATDADPQGEVYADRLRQIADRLGGDFIRLRPHAIDWNEELKERQHEEDLPHARAAGSRVKLRPPDGGP</sequence>
<comment type="caution">
    <text evidence="3">The sequence shown here is derived from an EMBL/GenBank/DDBJ whole genome shotgun (WGS) entry which is preliminary data.</text>
</comment>
<dbReference type="Gene3D" id="3.40.1360.10">
    <property type="match status" value="1"/>
</dbReference>
<evidence type="ECO:0000313" key="4">
    <source>
        <dbReference type="Proteomes" id="UP000662259"/>
    </source>
</evidence>
<gene>
    <name evidence="3" type="ORF">GFL91_28165</name>
</gene>
<name>A0A8I2GY53_RHILV</name>
<evidence type="ECO:0000256" key="1">
    <source>
        <dbReference type="SAM" id="MobiDB-lite"/>
    </source>
</evidence>
<dbReference type="Pfam" id="PF13155">
    <property type="entry name" value="Toprim_2"/>
    <property type="match status" value="1"/>
</dbReference>
<feature type="region of interest" description="Disordered" evidence="1">
    <location>
        <begin position="292"/>
        <end position="317"/>
    </location>
</feature>
<protein>
    <submittedName>
        <fullName evidence="3">DUF3991 domain-containing protein</fullName>
    </submittedName>
</protein>
<dbReference type="AlphaFoldDB" id="A0A8I2GY53"/>
<organism evidence="3 4">
    <name type="scientific">Rhizobium leguminosarum bv. viciae</name>
    <dbReference type="NCBI Taxonomy" id="387"/>
    <lineage>
        <taxon>Bacteria</taxon>
        <taxon>Pseudomonadati</taxon>
        <taxon>Pseudomonadota</taxon>
        <taxon>Alphaproteobacteria</taxon>
        <taxon>Hyphomicrobiales</taxon>
        <taxon>Rhizobiaceae</taxon>
        <taxon>Rhizobium/Agrobacterium group</taxon>
        <taxon>Rhizobium</taxon>
    </lineage>
</organism>
<accession>A0A8I2GY53</accession>
<feature type="domain" description="DUF3991" evidence="2">
    <location>
        <begin position="126"/>
        <end position="192"/>
    </location>
</feature>
<evidence type="ECO:0000313" key="3">
    <source>
        <dbReference type="EMBL" id="NKM48760.1"/>
    </source>
</evidence>
<dbReference type="Pfam" id="PF13154">
    <property type="entry name" value="DUF3991"/>
    <property type="match status" value="1"/>
</dbReference>
<dbReference type="CDD" id="cd00188">
    <property type="entry name" value="TOPRIM"/>
    <property type="match status" value="1"/>
</dbReference>
<proteinExistence type="predicted"/>
<dbReference type="InterPro" id="IPR025054">
    <property type="entry name" value="DUF3991"/>
</dbReference>
<dbReference type="EMBL" id="WIEZ01000018">
    <property type="protein sequence ID" value="NKM48760.1"/>
    <property type="molecule type" value="Genomic_DNA"/>
</dbReference>
<evidence type="ECO:0000259" key="2">
    <source>
        <dbReference type="Pfam" id="PF13154"/>
    </source>
</evidence>
<dbReference type="RefSeq" id="WP_168277036.1">
    <property type="nucleotide sequence ID" value="NZ_WIEZ01000018.1"/>
</dbReference>